<dbReference type="AlphaFoldDB" id="A0A4X2KWW6"/>
<keyword evidence="2" id="KW-0677">Repeat</keyword>
<evidence type="ECO:0000259" key="5">
    <source>
        <dbReference type="PROSITE" id="PS50225"/>
    </source>
</evidence>
<keyword evidence="3 4" id="KW-0040">ANK repeat</keyword>
<gene>
    <name evidence="6" type="primary">ASB18</name>
</gene>
<dbReference type="GO" id="GO:0035556">
    <property type="term" value="P:intracellular signal transduction"/>
    <property type="evidence" value="ECO:0007669"/>
    <property type="project" value="InterPro"/>
</dbReference>
<reference evidence="7" key="1">
    <citation type="submission" date="2018-12" db="EMBL/GenBank/DDBJ databases">
        <authorList>
            <person name="Yazar S."/>
        </authorList>
    </citation>
    <scope>NUCLEOTIDE SEQUENCE [LARGE SCALE GENOMIC DNA]</scope>
</reference>
<dbReference type="SUPFAM" id="SSF158235">
    <property type="entry name" value="SOCS box-like"/>
    <property type="match status" value="1"/>
</dbReference>
<dbReference type="PANTHER" id="PTHR24198:SF173">
    <property type="entry name" value="ANKYRIN REPEAT AND SOCS BOX PROTEIN 10-RELATED"/>
    <property type="match status" value="1"/>
</dbReference>
<feature type="repeat" description="ANK" evidence="4">
    <location>
        <begin position="151"/>
        <end position="183"/>
    </location>
</feature>
<dbReference type="GeneTree" id="ENSGT00940000162056"/>
<evidence type="ECO:0000313" key="6">
    <source>
        <dbReference type="Ensembl" id="ENSVURP00010013845.1"/>
    </source>
</evidence>
<dbReference type="InterPro" id="IPR036036">
    <property type="entry name" value="SOCS_box-like_dom_sf"/>
</dbReference>
<sequence>MSSSDYLPDYPLNSDLVKRLKSSLEARDEKAVLDLICTEVKHVNAIIELANDDWMKEPDAPLHPLVLVGDLGSLQPLMAQHYGDANVVFEINKNEMEWQLKSPATFGLSGLWSLEYKRELTNPLCITASHGHTDCVRHLLRWDADVNAAPGGKSALHEACQGGHTDCAELLLEHQADPNLMSEEGLAPLHLCTSPNTLGCAQMLVKHGARVNQMSSEGQESPLHIAAKHGLVDHALLYLQHGASVDSRNRHEETPLSVACGQAQEPHGQEPYLEVCHLLLRHGADANATDEEEKSPLHKACKNASHPLVQLLLQNRAKVNVFDYNGTSPMACVLQNASFKRECRPHQTVQTLLNHGSQRIWPGAFEKVLKSCASTPEIIGILFNSYSKLRVSEKWREVIPEEVFQMYQPFYQSLFMLSRTPRCLQHLCRCIIRKRLGSECWSCIPRLPVPDPLQHYLLLEPEGSLL</sequence>
<dbReference type="PROSITE" id="PS50297">
    <property type="entry name" value="ANK_REP_REGION"/>
    <property type="match status" value="4"/>
</dbReference>
<dbReference type="Ensembl" id="ENSVURT00010015763.1">
    <property type="protein sequence ID" value="ENSVURP00010013845.1"/>
    <property type="gene ID" value="ENSVURG00010010631.1"/>
</dbReference>
<dbReference type="UniPathway" id="UPA00143"/>
<dbReference type="Proteomes" id="UP000314987">
    <property type="component" value="Unassembled WGS sequence"/>
</dbReference>
<proteinExistence type="predicted"/>
<keyword evidence="7" id="KW-1185">Reference proteome</keyword>
<dbReference type="InterPro" id="IPR036770">
    <property type="entry name" value="Ankyrin_rpt-contain_sf"/>
</dbReference>
<dbReference type="GO" id="GO:0016567">
    <property type="term" value="P:protein ubiquitination"/>
    <property type="evidence" value="ECO:0007669"/>
    <property type="project" value="UniProtKB-UniPathway"/>
</dbReference>
<dbReference type="Pfam" id="PF12796">
    <property type="entry name" value="Ank_2"/>
    <property type="match status" value="2"/>
</dbReference>
<feature type="repeat" description="ANK" evidence="4">
    <location>
        <begin position="251"/>
        <end position="291"/>
    </location>
</feature>
<dbReference type="PROSITE" id="PS50088">
    <property type="entry name" value="ANK_REPEAT"/>
    <property type="match status" value="5"/>
</dbReference>
<dbReference type="SMART" id="SM00248">
    <property type="entry name" value="ANK"/>
    <property type="match status" value="6"/>
</dbReference>
<reference evidence="6" key="2">
    <citation type="submission" date="2025-08" db="UniProtKB">
        <authorList>
            <consortium name="Ensembl"/>
        </authorList>
    </citation>
    <scope>IDENTIFICATION</scope>
</reference>
<evidence type="ECO:0000256" key="2">
    <source>
        <dbReference type="ARBA" id="ARBA00022737"/>
    </source>
</evidence>
<organism evidence="6 7">
    <name type="scientific">Vombatus ursinus</name>
    <name type="common">Common wombat</name>
    <dbReference type="NCBI Taxonomy" id="29139"/>
    <lineage>
        <taxon>Eukaryota</taxon>
        <taxon>Metazoa</taxon>
        <taxon>Chordata</taxon>
        <taxon>Craniata</taxon>
        <taxon>Vertebrata</taxon>
        <taxon>Euteleostomi</taxon>
        <taxon>Mammalia</taxon>
        <taxon>Metatheria</taxon>
        <taxon>Diprotodontia</taxon>
        <taxon>Vombatidae</taxon>
        <taxon>Vombatus</taxon>
    </lineage>
</organism>
<dbReference type="PRINTS" id="PR01415">
    <property type="entry name" value="ANKYRIN"/>
</dbReference>
<dbReference type="SMART" id="SM00969">
    <property type="entry name" value="SOCS_box"/>
    <property type="match status" value="1"/>
</dbReference>
<protein>
    <submittedName>
        <fullName evidence="6">Ankyrin repeat and SOCS box containing 18</fullName>
    </submittedName>
</protein>
<dbReference type="Pfam" id="PF00023">
    <property type="entry name" value="Ank"/>
    <property type="match status" value="1"/>
</dbReference>
<feature type="repeat" description="ANK" evidence="4">
    <location>
        <begin position="292"/>
        <end position="324"/>
    </location>
</feature>
<evidence type="ECO:0000313" key="7">
    <source>
        <dbReference type="Proteomes" id="UP000314987"/>
    </source>
</evidence>
<comment type="pathway">
    <text evidence="1">Protein modification; protein ubiquitination.</text>
</comment>
<dbReference type="Pfam" id="PF07525">
    <property type="entry name" value="SOCS_box"/>
    <property type="match status" value="1"/>
</dbReference>
<dbReference type="SUPFAM" id="SSF48403">
    <property type="entry name" value="Ankyrin repeat"/>
    <property type="match status" value="1"/>
</dbReference>
<dbReference type="OMA" id="DARNGCG"/>
<accession>A0A4X2KWW6</accession>
<feature type="repeat" description="ANK" evidence="4">
    <location>
        <begin position="218"/>
        <end position="250"/>
    </location>
</feature>
<dbReference type="GO" id="GO:0005737">
    <property type="term" value="C:cytoplasm"/>
    <property type="evidence" value="ECO:0007669"/>
    <property type="project" value="TreeGrafter"/>
</dbReference>
<dbReference type="InterPro" id="IPR001496">
    <property type="entry name" value="SOCS_box"/>
</dbReference>
<evidence type="ECO:0000256" key="1">
    <source>
        <dbReference type="ARBA" id="ARBA00004906"/>
    </source>
</evidence>
<evidence type="ECO:0000256" key="4">
    <source>
        <dbReference type="PROSITE-ProRule" id="PRU00023"/>
    </source>
</evidence>
<dbReference type="PROSITE" id="PS50225">
    <property type="entry name" value="SOCS"/>
    <property type="match status" value="1"/>
</dbReference>
<feature type="repeat" description="ANK" evidence="4">
    <location>
        <begin position="184"/>
        <end position="216"/>
    </location>
</feature>
<dbReference type="InterPro" id="IPR002110">
    <property type="entry name" value="Ankyrin_rpt"/>
</dbReference>
<dbReference type="PANTHER" id="PTHR24198">
    <property type="entry name" value="ANKYRIN REPEAT AND PROTEIN KINASE DOMAIN-CONTAINING PROTEIN"/>
    <property type="match status" value="1"/>
</dbReference>
<dbReference type="Gene3D" id="1.25.40.20">
    <property type="entry name" value="Ankyrin repeat-containing domain"/>
    <property type="match status" value="2"/>
</dbReference>
<evidence type="ECO:0000256" key="3">
    <source>
        <dbReference type="ARBA" id="ARBA00023043"/>
    </source>
</evidence>
<reference evidence="6" key="3">
    <citation type="submission" date="2025-09" db="UniProtKB">
        <authorList>
            <consortium name="Ensembl"/>
        </authorList>
    </citation>
    <scope>IDENTIFICATION</scope>
</reference>
<dbReference type="STRING" id="29139.ENSVURP00010013845"/>
<dbReference type="FunFam" id="1.10.750.20:FF:000001">
    <property type="entry name" value="Ankyrin repeat and SOCS box containing 1"/>
    <property type="match status" value="1"/>
</dbReference>
<name>A0A4X2KWW6_VOMUR</name>
<dbReference type="CDD" id="cd03723">
    <property type="entry name" value="SOCS_ASB4_ASB18"/>
    <property type="match status" value="1"/>
</dbReference>
<feature type="domain" description="SOCS box" evidence="5">
    <location>
        <begin position="405"/>
        <end position="457"/>
    </location>
</feature>
<dbReference type="Gene3D" id="1.10.750.20">
    <property type="entry name" value="SOCS box"/>
    <property type="match status" value="1"/>
</dbReference>